<sequence length="163" mass="18173">MHVNQSGRATSSSSSISQNGTLTLIFLLSYHHHGSRRPPFTAIHGSRRQHLHQSRQLPSQPPSASIANLQPLKPSTAPHSSATTTLRSTASAPRQRAPVRTSAHQIGEVEPAALHQKRCHHHLHSNQRSTTYLRGFSNIIAQSNSYIKRPREKQKGQARHFRI</sequence>
<feature type="compositionally biased region" description="Low complexity" evidence="1">
    <location>
        <begin position="74"/>
        <end position="92"/>
    </location>
</feature>
<dbReference type="AlphaFoldDB" id="A0A4D6L1I9"/>
<organism evidence="2 3">
    <name type="scientific">Vigna unguiculata</name>
    <name type="common">Cowpea</name>
    <dbReference type="NCBI Taxonomy" id="3917"/>
    <lineage>
        <taxon>Eukaryota</taxon>
        <taxon>Viridiplantae</taxon>
        <taxon>Streptophyta</taxon>
        <taxon>Embryophyta</taxon>
        <taxon>Tracheophyta</taxon>
        <taxon>Spermatophyta</taxon>
        <taxon>Magnoliopsida</taxon>
        <taxon>eudicotyledons</taxon>
        <taxon>Gunneridae</taxon>
        <taxon>Pentapetalae</taxon>
        <taxon>rosids</taxon>
        <taxon>fabids</taxon>
        <taxon>Fabales</taxon>
        <taxon>Fabaceae</taxon>
        <taxon>Papilionoideae</taxon>
        <taxon>50 kb inversion clade</taxon>
        <taxon>NPAAA clade</taxon>
        <taxon>indigoferoid/millettioid clade</taxon>
        <taxon>Phaseoleae</taxon>
        <taxon>Vigna</taxon>
    </lineage>
</organism>
<accession>A0A4D6L1I9</accession>
<evidence type="ECO:0000256" key="1">
    <source>
        <dbReference type="SAM" id="MobiDB-lite"/>
    </source>
</evidence>
<name>A0A4D6L1I9_VIGUN</name>
<gene>
    <name evidence="2" type="ORF">DEO72_LG2g2695</name>
</gene>
<reference evidence="2 3" key="1">
    <citation type="submission" date="2019-04" db="EMBL/GenBank/DDBJ databases">
        <title>An improved genome assembly and genetic linkage map for asparagus bean, Vigna unguiculata ssp. sesquipedialis.</title>
        <authorList>
            <person name="Xia Q."/>
            <person name="Zhang R."/>
            <person name="Dong Y."/>
        </authorList>
    </citation>
    <scope>NUCLEOTIDE SEQUENCE [LARGE SCALE GENOMIC DNA]</scope>
    <source>
        <tissue evidence="2">Leaf</tissue>
    </source>
</reference>
<dbReference type="EMBL" id="CP039346">
    <property type="protein sequence ID" value="QCD82359.1"/>
    <property type="molecule type" value="Genomic_DNA"/>
</dbReference>
<feature type="region of interest" description="Disordered" evidence="1">
    <location>
        <begin position="37"/>
        <end position="101"/>
    </location>
</feature>
<keyword evidence="3" id="KW-1185">Reference proteome</keyword>
<evidence type="ECO:0000313" key="3">
    <source>
        <dbReference type="Proteomes" id="UP000501690"/>
    </source>
</evidence>
<dbReference type="Proteomes" id="UP000501690">
    <property type="component" value="Linkage Group LG2"/>
</dbReference>
<proteinExistence type="predicted"/>
<feature type="compositionally biased region" description="Polar residues" evidence="1">
    <location>
        <begin position="54"/>
        <end position="68"/>
    </location>
</feature>
<protein>
    <submittedName>
        <fullName evidence="2">Uncharacterized protein</fullName>
    </submittedName>
</protein>
<evidence type="ECO:0000313" key="2">
    <source>
        <dbReference type="EMBL" id="QCD82359.1"/>
    </source>
</evidence>